<evidence type="ECO:0000256" key="2">
    <source>
        <dbReference type="ARBA" id="ARBA00023054"/>
    </source>
</evidence>
<evidence type="ECO:0000256" key="3">
    <source>
        <dbReference type="ARBA" id="ARBA00023128"/>
    </source>
</evidence>
<dbReference type="GO" id="GO:0047496">
    <property type="term" value="P:vesicle transport along microtubule"/>
    <property type="evidence" value="ECO:0007669"/>
    <property type="project" value="TreeGrafter"/>
</dbReference>
<dbReference type="Pfam" id="PF04849">
    <property type="entry name" value="HAP1_N"/>
    <property type="match status" value="1"/>
</dbReference>
<dbReference type="GO" id="GO:0048311">
    <property type="term" value="P:mitochondrion distribution"/>
    <property type="evidence" value="ECO:0007669"/>
    <property type="project" value="TreeGrafter"/>
</dbReference>
<feature type="coiled-coil region" evidence="4">
    <location>
        <begin position="282"/>
        <end position="319"/>
    </location>
</feature>
<dbReference type="GO" id="GO:0017022">
    <property type="term" value="F:myosin binding"/>
    <property type="evidence" value="ECO:0007669"/>
    <property type="project" value="TreeGrafter"/>
</dbReference>
<evidence type="ECO:0000313" key="8">
    <source>
        <dbReference type="WBParaSite" id="jg19312"/>
    </source>
</evidence>
<accession>A0A915DGK7</accession>
<feature type="coiled-coil region" evidence="4">
    <location>
        <begin position="213"/>
        <end position="247"/>
    </location>
</feature>
<proteinExistence type="predicted"/>
<dbReference type="AlphaFoldDB" id="A0A915DGK7"/>
<keyword evidence="2 4" id="KW-0175">Coiled coil</keyword>
<evidence type="ECO:0000256" key="4">
    <source>
        <dbReference type="SAM" id="Coils"/>
    </source>
</evidence>
<dbReference type="GO" id="GO:0005739">
    <property type="term" value="C:mitochondrion"/>
    <property type="evidence" value="ECO:0007669"/>
    <property type="project" value="UniProtKB-SubCell"/>
</dbReference>
<evidence type="ECO:0000259" key="6">
    <source>
        <dbReference type="SMART" id="SM01424"/>
    </source>
</evidence>
<feature type="domain" description="HAP1 N-terminal" evidence="6">
    <location>
        <begin position="173"/>
        <end position="379"/>
    </location>
</feature>
<dbReference type="InterPro" id="IPR006933">
    <property type="entry name" value="HAP1_N"/>
</dbReference>
<evidence type="ECO:0000313" key="7">
    <source>
        <dbReference type="Proteomes" id="UP000887574"/>
    </source>
</evidence>
<dbReference type="Proteomes" id="UP000887574">
    <property type="component" value="Unplaced"/>
</dbReference>
<comment type="subcellular location">
    <subcellularLocation>
        <location evidence="1">Mitochondrion</location>
    </subcellularLocation>
</comment>
<dbReference type="PANTHER" id="PTHR15751">
    <property type="entry name" value="TRAFFICKING KINESIN-BINDING PROTEIN"/>
    <property type="match status" value="1"/>
</dbReference>
<name>A0A915DGK7_9BILA</name>
<dbReference type="PANTHER" id="PTHR15751:SF12">
    <property type="entry name" value="TRAFFICKING KINESIN-BINDING PROTEIN MILT"/>
    <property type="match status" value="1"/>
</dbReference>
<evidence type="ECO:0000256" key="5">
    <source>
        <dbReference type="SAM" id="MobiDB-lite"/>
    </source>
</evidence>
<protein>
    <submittedName>
        <fullName evidence="8">HAP1 N-terminal domain-containing protein</fullName>
    </submittedName>
</protein>
<dbReference type="WBParaSite" id="jg19312">
    <property type="protein sequence ID" value="jg19312"/>
    <property type="gene ID" value="jg19312"/>
</dbReference>
<dbReference type="GO" id="GO:0006605">
    <property type="term" value="P:protein targeting"/>
    <property type="evidence" value="ECO:0007669"/>
    <property type="project" value="TreeGrafter"/>
</dbReference>
<reference evidence="8" key="1">
    <citation type="submission" date="2022-11" db="UniProtKB">
        <authorList>
            <consortium name="WormBaseParasite"/>
        </authorList>
    </citation>
    <scope>IDENTIFICATION</scope>
</reference>
<sequence>MEGSTVSLSSPTSSIVKKRKPGPKASVFISSFCEGKCSECGYFPKDKLSASNAKRHLHNSHPHLPIFNEDPSNLLALYAATSSMSLCHIENPYLKVFSANLQVLAELCEEERVNAVWLDTTTLLSINNPPFSILKEMLVSPLQYLGGGRNIEFLCKERAKVHVIHLASLSVQCEDLPSTFSASGPQFEDGAISSVLHRLEEKEKDLELAAKIGNSLLEQNKELQERNEFLEESLHQSNENVVQLRHQLKQRSSLFYAIASLDDEEEEFNGSNSRTENSHTRTQHLETRLKSLENENRNLKGEASKLEDYNAALEKKERERVRDYLGQLEKANLKFPNISEALPNHCSATINNLAQELLPKHCSAIISQSSAIISQHNVAQQL</sequence>
<organism evidence="7 8">
    <name type="scientific">Ditylenchus dipsaci</name>
    <dbReference type="NCBI Taxonomy" id="166011"/>
    <lineage>
        <taxon>Eukaryota</taxon>
        <taxon>Metazoa</taxon>
        <taxon>Ecdysozoa</taxon>
        <taxon>Nematoda</taxon>
        <taxon>Chromadorea</taxon>
        <taxon>Rhabditida</taxon>
        <taxon>Tylenchina</taxon>
        <taxon>Tylenchomorpha</taxon>
        <taxon>Sphaerularioidea</taxon>
        <taxon>Anguinidae</taxon>
        <taxon>Anguininae</taxon>
        <taxon>Ditylenchus</taxon>
    </lineage>
</organism>
<dbReference type="GO" id="GO:0031410">
    <property type="term" value="C:cytoplasmic vesicle"/>
    <property type="evidence" value="ECO:0007669"/>
    <property type="project" value="TreeGrafter"/>
</dbReference>
<dbReference type="InterPro" id="IPR051946">
    <property type="entry name" value="Intracell_Traff-Reg"/>
</dbReference>
<evidence type="ECO:0000256" key="1">
    <source>
        <dbReference type="ARBA" id="ARBA00004173"/>
    </source>
</evidence>
<keyword evidence="7" id="KW-1185">Reference proteome</keyword>
<feature type="compositionally biased region" description="Low complexity" evidence="5">
    <location>
        <begin position="1"/>
        <end position="14"/>
    </location>
</feature>
<feature type="region of interest" description="Disordered" evidence="5">
    <location>
        <begin position="1"/>
        <end position="20"/>
    </location>
</feature>
<keyword evidence="3" id="KW-0496">Mitochondrion</keyword>
<dbReference type="SMART" id="SM01424">
    <property type="entry name" value="HAP1_N"/>
    <property type="match status" value="1"/>
</dbReference>